<dbReference type="AlphaFoldDB" id="A0A379GJ42"/>
<dbReference type="Proteomes" id="UP000254191">
    <property type="component" value="Unassembled WGS sequence"/>
</dbReference>
<evidence type="ECO:0000313" key="2">
    <source>
        <dbReference type="Proteomes" id="UP000254191"/>
    </source>
</evidence>
<proteinExistence type="predicted"/>
<organism evidence="1 2">
    <name type="scientific">Proteus mirabilis</name>
    <dbReference type="NCBI Taxonomy" id="584"/>
    <lineage>
        <taxon>Bacteria</taxon>
        <taxon>Pseudomonadati</taxon>
        <taxon>Pseudomonadota</taxon>
        <taxon>Gammaproteobacteria</taxon>
        <taxon>Enterobacterales</taxon>
        <taxon>Morganellaceae</taxon>
        <taxon>Proteus</taxon>
    </lineage>
</organism>
<dbReference type="EMBL" id="UGTS01000006">
    <property type="protein sequence ID" value="SUC40583.1"/>
    <property type="molecule type" value="Genomic_DNA"/>
</dbReference>
<name>A0A379GJ42_PROMI</name>
<gene>
    <name evidence="1" type="ORF">NCTC11938_04885</name>
</gene>
<sequence length="51" mass="5788">MAHPGRYGLSSKWLKRLVLYFKQQGGDAIEVAQCQQPPQEREQHAAFSTSL</sequence>
<accession>A0A379GJ42</accession>
<protein>
    <submittedName>
        <fullName evidence="1">Uncharacterized protein</fullName>
    </submittedName>
</protein>
<dbReference type="Gene3D" id="3.20.20.140">
    <property type="entry name" value="Metal-dependent hydrolases"/>
    <property type="match status" value="1"/>
</dbReference>
<evidence type="ECO:0000313" key="1">
    <source>
        <dbReference type="EMBL" id="SUC40583.1"/>
    </source>
</evidence>
<reference evidence="1 2" key="1">
    <citation type="submission" date="2018-06" db="EMBL/GenBank/DDBJ databases">
        <authorList>
            <consortium name="Pathogen Informatics"/>
            <person name="Doyle S."/>
        </authorList>
    </citation>
    <scope>NUCLEOTIDE SEQUENCE [LARGE SCALE GENOMIC DNA]</scope>
    <source>
        <strain evidence="1 2">NCTC11938</strain>
    </source>
</reference>